<protein>
    <submittedName>
        <fullName evidence="1">Uncharacterized protein</fullName>
    </submittedName>
</protein>
<reference evidence="1" key="1">
    <citation type="journal article" date="2020" name="Nature">
        <title>Giant virus diversity and host interactions through global metagenomics.</title>
        <authorList>
            <person name="Schulz F."/>
            <person name="Roux S."/>
            <person name="Paez-Espino D."/>
            <person name="Jungbluth S."/>
            <person name="Walsh D.A."/>
            <person name="Denef V.J."/>
            <person name="McMahon K.D."/>
            <person name="Konstantinidis K.T."/>
            <person name="Eloe-Fadrosh E.A."/>
            <person name="Kyrpides N.C."/>
            <person name="Woyke T."/>
        </authorList>
    </citation>
    <scope>NUCLEOTIDE SEQUENCE</scope>
    <source>
        <strain evidence="1">GVMAG-M-3300023110-24</strain>
    </source>
</reference>
<sequence>MNNINFNNLPCDIKKSIYKMNKERETLEYDNNNKIYYCWYSEKAHKDQLCAYEYESILGNNILCTLITNKSNGCNYRNIDRYNDYKFVGMTKKIYIGSKILKI</sequence>
<evidence type="ECO:0000313" key="1">
    <source>
        <dbReference type="EMBL" id="QHT09416.1"/>
    </source>
</evidence>
<proteinExistence type="predicted"/>
<dbReference type="EMBL" id="MN739510">
    <property type="protein sequence ID" value="QHT09416.1"/>
    <property type="molecule type" value="Genomic_DNA"/>
</dbReference>
<name>A0A6C0CX50_9ZZZZ</name>
<accession>A0A6C0CX50</accession>
<dbReference type="AlphaFoldDB" id="A0A6C0CX50"/>
<organism evidence="1">
    <name type="scientific">viral metagenome</name>
    <dbReference type="NCBI Taxonomy" id="1070528"/>
    <lineage>
        <taxon>unclassified sequences</taxon>
        <taxon>metagenomes</taxon>
        <taxon>organismal metagenomes</taxon>
    </lineage>
</organism>